<feature type="compositionally biased region" description="Acidic residues" evidence="2">
    <location>
        <begin position="224"/>
        <end position="235"/>
    </location>
</feature>
<dbReference type="STRING" id="240176.A8P0J9"/>
<reference evidence="4 5" key="1">
    <citation type="journal article" date="2010" name="Proc. Natl. Acad. Sci. U.S.A.">
        <title>Insights into evolution of multicellular fungi from the assembled chromosomes of the mushroom Coprinopsis cinerea (Coprinus cinereus).</title>
        <authorList>
            <person name="Stajich J.E."/>
            <person name="Wilke S.K."/>
            <person name="Ahren D."/>
            <person name="Au C.H."/>
            <person name="Birren B.W."/>
            <person name="Borodovsky M."/>
            <person name="Burns C."/>
            <person name="Canback B."/>
            <person name="Casselton L.A."/>
            <person name="Cheng C.K."/>
            <person name="Deng J."/>
            <person name="Dietrich F.S."/>
            <person name="Fargo D.C."/>
            <person name="Farman M.L."/>
            <person name="Gathman A.C."/>
            <person name="Goldberg J."/>
            <person name="Guigo R."/>
            <person name="Hoegger P.J."/>
            <person name="Hooker J.B."/>
            <person name="Huggins A."/>
            <person name="James T.Y."/>
            <person name="Kamada T."/>
            <person name="Kilaru S."/>
            <person name="Kodira C."/>
            <person name="Kues U."/>
            <person name="Kupfer D."/>
            <person name="Kwan H.S."/>
            <person name="Lomsadze A."/>
            <person name="Li W."/>
            <person name="Lilly W.W."/>
            <person name="Ma L.J."/>
            <person name="Mackey A.J."/>
            <person name="Manning G."/>
            <person name="Martin F."/>
            <person name="Muraguchi H."/>
            <person name="Natvig D.O."/>
            <person name="Palmerini H."/>
            <person name="Ramesh M.A."/>
            <person name="Rehmeyer C.J."/>
            <person name="Roe B.A."/>
            <person name="Shenoy N."/>
            <person name="Stanke M."/>
            <person name="Ter-Hovhannisyan V."/>
            <person name="Tunlid A."/>
            <person name="Velagapudi R."/>
            <person name="Vision T.J."/>
            <person name="Zeng Q."/>
            <person name="Zolan M.E."/>
            <person name="Pukkila P.J."/>
        </authorList>
    </citation>
    <scope>NUCLEOTIDE SEQUENCE [LARGE SCALE GENOMIC DNA]</scope>
    <source>
        <strain evidence="5">Okayama-7 / 130 / ATCC MYA-4618 / FGSC 9003</strain>
    </source>
</reference>
<accession>A8P0J9</accession>
<protein>
    <recommendedName>
        <fullName evidence="3">RING-type domain-containing protein</fullName>
    </recommendedName>
</protein>
<dbReference type="EMBL" id="AACS02000006">
    <property type="protein sequence ID" value="EAU83924.2"/>
    <property type="molecule type" value="Genomic_DNA"/>
</dbReference>
<comment type="caution">
    <text evidence="4">The sequence shown here is derived from an EMBL/GenBank/DDBJ whole genome shotgun (WGS) entry which is preliminary data.</text>
</comment>
<dbReference type="eggNOG" id="KOG2177">
    <property type="taxonomic scope" value="Eukaryota"/>
</dbReference>
<feature type="compositionally biased region" description="Low complexity" evidence="2">
    <location>
        <begin position="387"/>
        <end position="399"/>
    </location>
</feature>
<keyword evidence="1" id="KW-0863">Zinc-finger</keyword>
<keyword evidence="1" id="KW-0862">Zinc</keyword>
<feature type="compositionally biased region" description="Acidic residues" evidence="2">
    <location>
        <begin position="675"/>
        <end position="688"/>
    </location>
</feature>
<feature type="compositionally biased region" description="Acidic residues" evidence="2">
    <location>
        <begin position="784"/>
        <end position="802"/>
    </location>
</feature>
<evidence type="ECO:0000313" key="4">
    <source>
        <dbReference type="EMBL" id="EAU83924.2"/>
    </source>
</evidence>
<dbReference type="SUPFAM" id="SSF57850">
    <property type="entry name" value="RING/U-box"/>
    <property type="match status" value="1"/>
</dbReference>
<dbReference type="OMA" id="CHICIEP"/>
<feature type="compositionally biased region" description="Acidic residues" evidence="2">
    <location>
        <begin position="134"/>
        <end position="147"/>
    </location>
</feature>
<feature type="compositionally biased region" description="Basic residues" evidence="2">
    <location>
        <begin position="863"/>
        <end position="872"/>
    </location>
</feature>
<dbReference type="PROSITE" id="PS50089">
    <property type="entry name" value="ZF_RING_2"/>
    <property type="match status" value="1"/>
</dbReference>
<dbReference type="InParanoid" id="A8P0J9"/>
<dbReference type="KEGG" id="cci:CC1G_10329"/>
<feature type="compositionally biased region" description="Basic residues" evidence="2">
    <location>
        <begin position="754"/>
        <end position="769"/>
    </location>
</feature>
<dbReference type="RefSeq" id="XP_001837908.2">
    <property type="nucleotide sequence ID" value="XM_001837856.2"/>
</dbReference>
<dbReference type="Gene3D" id="3.30.40.10">
    <property type="entry name" value="Zinc/RING finger domain, C3HC4 (zinc finger)"/>
    <property type="match status" value="1"/>
</dbReference>
<sequence length="923" mass="100933">MSTRNATPGPSSTASLKRAASSETEDSTLGPREAKKVKRDNKSSTNPSVGSVNGTTTRSKDKNKRRKRKKKRKMSVVEGSVGSTSQDVSRTRAGPAPSASVTNGAVAAALAPPAARSSVSSTTRPTMQQAAEDIAVDSDSDSDEGDEHQDTVNSAPRREETLVYTPREGSIETVEATTNVAQSTVNGVDDNAAPMVNGSSVLNSPGPSQPNGQELPGEASDATVDSDSDSDDDVDGPVPAKTASKGKDKGKQRARSPTPPPAPKPEQTEAELTSLLIASTSDQPSTSAQAEVQAAEIARLTQQLSEQSALLQRHQAHLNTVQQSLTCQICLDLLHRPYALSSCGHVACYPCLLRWFAANPARHPDTPVVDPEDIVNNRVDNIIPAPQGNNQENNNQNLQQRRRDAQRIIRQVLMRRKTCPICRAVVPNRPVEVYSIKDMVASLVRSQLIDHPVPPEAANTPSGAQTPADPWNNIFPPVTRSRGGQWAMELDPAGAQADGEHRGNLQDMGWFDMDDGGIYRCLDCMHEIYGRHCSSCGREYPGHPEDDSEGESGDDIMPGGWGDYFRALGNALEMDGDFDEDDYGDEGDFHDAEEDVIDLLSNDSVELEDDGSDEEEAGFLGRIWRHRPLNRRRRVIHPHHEDGFDEEDDDQHSHISVSSDGPIPIVDDDYHSDDVSDEVFYSEEDLEDIPPRRARRDRLRAQIPEDDDNEDDDDDEDYVSTQDFHDSDDEDDGNDEGDEDQIMATFARLNASRQQRRRVGATRPPRTRTRPQVGGSRGQAIVISDEEEEDAGQTEGDSDSDIGEMGRRSRRLAPPTSTRRGTRVTRRIASPSEDEGESDDAHSVAATGNVSDQDVQEGSSRGATRRSSRSTSRRGSTTGSARGGSAGPSRRNRQERSPSPPTETREQRRQRAAQAAERRRRYP</sequence>
<dbReference type="GeneID" id="6014471"/>
<evidence type="ECO:0000256" key="2">
    <source>
        <dbReference type="SAM" id="MobiDB-lite"/>
    </source>
</evidence>
<feature type="region of interest" description="Disordered" evidence="2">
    <location>
        <begin position="1"/>
        <end position="269"/>
    </location>
</feature>
<feature type="region of interest" description="Disordered" evidence="2">
    <location>
        <begin position="382"/>
        <end position="402"/>
    </location>
</feature>
<feature type="region of interest" description="Disordered" evidence="2">
    <location>
        <begin position="640"/>
        <end position="923"/>
    </location>
</feature>
<evidence type="ECO:0000259" key="3">
    <source>
        <dbReference type="PROSITE" id="PS50089"/>
    </source>
</evidence>
<dbReference type="HOGENOM" id="CLU_316166_0_0_1"/>
<organism evidence="4 5">
    <name type="scientific">Coprinopsis cinerea (strain Okayama-7 / 130 / ATCC MYA-4618 / FGSC 9003)</name>
    <name type="common">Inky cap fungus</name>
    <name type="synonym">Hormographiella aspergillata</name>
    <dbReference type="NCBI Taxonomy" id="240176"/>
    <lineage>
        <taxon>Eukaryota</taxon>
        <taxon>Fungi</taxon>
        <taxon>Dikarya</taxon>
        <taxon>Basidiomycota</taxon>
        <taxon>Agaricomycotina</taxon>
        <taxon>Agaricomycetes</taxon>
        <taxon>Agaricomycetidae</taxon>
        <taxon>Agaricales</taxon>
        <taxon>Agaricineae</taxon>
        <taxon>Psathyrellaceae</taxon>
        <taxon>Coprinopsis</taxon>
    </lineage>
</organism>
<dbReference type="InterPro" id="IPR047126">
    <property type="entry name" value="RNF141-like"/>
</dbReference>
<dbReference type="OrthoDB" id="6105938at2759"/>
<keyword evidence="5" id="KW-1185">Reference proteome</keyword>
<feature type="compositionally biased region" description="Polar residues" evidence="2">
    <location>
        <begin position="175"/>
        <end position="186"/>
    </location>
</feature>
<feature type="compositionally biased region" description="Polar residues" evidence="2">
    <location>
        <begin position="43"/>
        <end position="57"/>
    </location>
</feature>
<dbReference type="Pfam" id="PF13923">
    <property type="entry name" value="zf-C3HC4_2"/>
    <property type="match status" value="1"/>
</dbReference>
<proteinExistence type="predicted"/>
<name>A8P0J9_COPC7</name>
<feature type="compositionally biased region" description="Acidic residues" evidence="2">
    <location>
        <begin position="726"/>
        <end position="741"/>
    </location>
</feature>
<dbReference type="InterPro" id="IPR001841">
    <property type="entry name" value="Znf_RING"/>
</dbReference>
<feature type="compositionally biased region" description="Low complexity" evidence="2">
    <location>
        <begin position="98"/>
        <end position="125"/>
    </location>
</feature>
<dbReference type="VEuPathDB" id="FungiDB:CC1G_10329"/>
<feature type="compositionally biased region" description="Polar residues" evidence="2">
    <location>
        <begin position="197"/>
        <end position="212"/>
    </location>
</feature>
<dbReference type="InterPro" id="IPR013083">
    <property type="entry name" value="Znf_RING/FYVE/PHD"/>
</dbReference>
<feature type="compositionally biased region" description="Polar residues" evidence="2">
    <location>
        <begin position="1"/>
        <end position="15"/>
    </location>
</feature>
<dbReference type="Proteomes" id="UP000001861">
    <property type="component" value="Unassembled WGS sequence"/>
</dbReference>
<dbReference type="GO" id="GO:0008270">
    <property type="term" value="F:zinc ion binding"/>
    <property type="evidence" value="ECO:0007669"/>
    <property type="project" value="UniProtKB-KW"/>
</dbReference>
<keyword evidence="1" id="KW-0479">Metal-binding</keyword>
<feature type="domain" description="RING-type" evidence="3">
    <location>
        <begin position="327"/>
        <end position="423"/>
    </location>
</feature>
<dbReference type="AlphaFoldDB" id="A8P0J9"/>
<feature type="compositionally biased region" description="Polar residues" evidence="2">
    <location>
        <begin position="846"/>
        <end position="857"/>
    </location>
</feature>
<evidence type="ECO:0000256" key="1">
    <source>
        <dbReference type="PROSITE-ProRule" id="PRU00175"/>
    </source>
</evidence>
<feature type="compositionally biased region" description="Acidic residues" evidence="2">
    <location>
        <begin position="704"/>
        <end position="718"/>
    </location>
</feature>
<gene>
    <name evidence="4" type="ORF">CC1G_10329</name>
</gene>
<dbReference type="SMART" id="SM00184">
    <property type="entry name" value="RING"/>
    <property type="match status" value="1"/>
</dbReference>
<dbReference type="PANTHER" id="PTHR12109">
    <property type="entry name" value="RING FINGER PROTEIN 141-RELATED"/>
    <property type="match status" value="1"/>
</dbReference>
<evidence type="ECO:0000313" key="5">
    <source>
        <dbReference type="Proteomes" id="UP000001861"/>
    </source>
</evidence>
<feature type="region of interest" description="Disordered" evidence="2">
    <location>
        <begin position="452"/>
        <end position="472"/>
    </location>
</feature>
<feature type="compositionally biased region" description="Basic residues" evidence="2">
    <location>
        <begin position="61"/>
        <end position="74"/>
    </location>
</feature>